<evidence type="ECO:0000313" key="4">
    <source>
        <dbReference type="EMBL" id="ONK29832.1"/>
    </source>
</evidence>
<proteinExistence type="predicted"/>
<feature type="domain" description="Rib" evidence="2">
    <location>
        <begin position="455"/>
        <end position="521"/>
    </location>
</feature>
<feature type="region of interest" description="Disordered" evidence="1">
    <location>
        <begin position="745"/>
        <end position="847"/>
    </location>
</feature>
<accession>A0AB36JR31</accession>
<feature type="compositionally biased region" description="Polar residues" evidence="1">
    <location>
        <begin position="761"/>
        <end position="777"/>
    </location>
</feature>
<feature type="region of interest" description="Disordered" evidence="1">
    <location>
        <begin position="871"/>
        <end position="898"/>
    </location>
</feature>
<dbReference type="EMBL" id="MSPT01000008">
    <property type="protein sequence ID" value="ONK27652.1"/>
    <property type="molecule type" value="Genomic_DNA"/>
</dbReference>
<dbReference type="Pfam" id="PF08428">
    <property type="entry name" value="Rib"/>
    <property type="match status" value="2"/>
</dbReference>
<evidence type="ECO:0000313" key="5">
    <source>
        <dbReference type="Proteomes" id="UP000188600"/>
    </source>
</evidence>
<feature type="compositionally biased region" description="Basic and acidic residues" evidence="1">
    <location>
        <begin position="778"/>
        <end position="793"/>
    </location>
</feature>
<reference evidence="5 6" key="1">
    <citation type="submission" date="2016-12" db="EMBL/GenBank/DDBJ databases">
        <authorList>
            <person name="Gulvik C.A."/>
        </authorList>
    </citation>
    <scope>NUCLEOTIDE SEQUENCE [LARGE SCALE GENOMIC DNA]</scope>
    <source>
        <strain evidence="4 6">12-5202</strain>
        <strain evidence="3 5">12-5291</strain>
    </source>
</reference>
<dbReference type="InterPro" id="IPR018247">
    <property type="entry name" value="EF_Hand_1_Ca_BS"/>
</dbReference>
<evidence type="ECO:0000256" key="1">
    <source>
        <dbReference type="SAM" id="MobiDB-lite"/>
    </source>
</evidence>
<dbReference type="EMBL" id="MSPR01000007">
    <property type="protein sequence ID" value="ONK29832.1"/>
    <property type="molecule type" value="Genomic_DNA"/>
</dbReference>
<dbReference type="SUPFAM" id="SSF53474">
    <property type="entry name" value="alpha/beta-Hydrolases"/>
    <property type="match status" value="1"/>
</dbReference>
<dbReference type="Proteomes" id="UP000188600">
    <property type="component" value="Unassembled WGS sequence"/>
</dbReference>
<dbReference type="PROSITE" id="PS00018">
    <property type="entry name" value="EF_HAND_1"/>
    <property type="match status" value="1"/>
</dbReference>
<dbReference type="InterPro" id="IPR059115">
    <property type="entry name" value="Rib"/>
</dbReference>
<feature type="region of interest" description="Disordered" evidence="1">
    <location>
        <begin position="694"/>
        <end position="714"/>
    </location>
</feature>
<evidence type="ECO:0000259" key="2">
    <source>
        <dbReference type="Pfam" id="PF08428"/>
    </source>
</evidence>
<dbReference type="Gene3D" id="3.40.50.1820">
    <property type="entry name" value="alpha/beta hydrolase"/>
    <property type="match status" value="1"/>
</dbReference>
<evidence type="ECO:0000313" key="6">
    <source>
        <dbReference type="Proteomes" id="UP000188946"/>
    </source>
</evidence>
<name>A0AB36JR31_9STRE</name>
<feature type="domain" description="Rib" evidence="2">
    <location>
        <begin position="634"/>
        <end position="694"/>
    </location>
</feature>
<comment type="caution">
    <text evidence="3">The sequence shown here is derived from an EMBL/GenBank/DDBJ whole genome shotgun (WGS) entry which is preliminary data.</text>
</comment>
<dbReference type="InterPro" id="IPR029058">
    <property type="entry name" value="AB_hydrolase_fold"/>
</dbReference>
<gene>
    <name evidence="4" type="ORF">BVE84_04745</name>
    <name evidence="3" type="ORF">BVE86_04585</name>
</gene>
<organism evidence="3 5">
    <name type="scientific">Streptococcus azizii</name>
    <dbReference type="NCBI Taxonomy" id="1579424"/>
    <lineage>
        <taxon>Bacteria</taxon>
        <taxon>Bacillati</taxon>
        <taxon>Bacillota</taxon>
        <taxon>Bacilli</taxon>
        <taxon>Lactobacillales</taxon>
        <taxon>Streptococcaceae</taxon>
        <taxon>Streptococcus</taxon>
    </lineage>
</organism>
<keyword evidence="6" id="KW-1185">Reference proteome</keyword>
<dbReference type="Gene3D" id="3.10.20.890">
    <property type="match status" value="1"/>
</dbReference>
<dbReference type="AlphaFoldDB" id="A0AB36JR31"/>
<sequence>MEEEMEQQKCLYSRKIENSLALIIEKYERWRHKNSESILLVGKERTSIHPVKLITTHVDFQRVLFLSLCGLITTTFFLGQPVSAQEYPQLPLTVETARLISEGKIRLEDGRVDSLLYRGKILSPDSDDDGDGLINAEEIHTYLKDNKQYYAYNSHPLLYDTDGDGLSDKDDDQPLVWNVTTRDMTMFMELVYREDAYINKVLDERSELTELYDNRLEYSMMHNELSHFWKVREIYHLEEGFDAVLFETSSPYPYLEDGAVQVLGIRGTKGARDVDDDLSIFVGANPGQAGVLERLLQRYDGDPSIHNLYVTGHSLGGYLAQRGLIEASKRGYTWYKKAYTFNAPKIKGNLFNSWLNSLAEEGNELMKQGKATHYIVDNDRTIRMVGTFEGAISVGSSSNGHGSRTYFEELINHLPEFSVGRRTRMHEVGYKEAVLTDLHFNERVTDGQVYADFIVTSEEIIAGTTVDFTDNISGVPDDASIEDITDYTTIDLTKPGNYIGKIRLMFSDQSTRDVDIPLVVSAPPLMEAEQYTPKIPSDKMEVTDPTAISPEEEATLIESMTEINKGYLPDSVRYQIRPKEGLVVIYADQSEDSIPLEQLLVQKKEVSASLGDTVKTALLIEEIPTIPPENIVAKEVYQGDFITLEETIQNLPEDSMIEIVEAVSSELVGNFKARLKVTFKNKTSRILTIPVTVKAQSEKGQGDEETSNLAPSVEPTIDMLDSSTAHNEVEGDNQDMDAIKVSAKEATPTPTDELENPADKGTNQTEVSPVPSPTTLDKVTERDVKDIDLDVRGVTKTQPVGASLPHKETPGNSAGSEQIKAPEKDLTPIPADELTNPIDEESNRTEVRSPAAFPVVYHVIEIGTEKQVSNDSKNTLLFPDYPQDQDQLSERQLPATGESSKKVGLLAGMFVLGIVCLSFRNHYQS</sequence>
<evidence type="ECO:0000313" key="3">
    <source>
        <dbReference type="EMBL" id="ONK27652.1"/>
    </source>
</evidence>
<dbReference type="Proteomes" id="UP000188946">
    <property type="component" value="Unassembled WGS sequence"/>
</dbReference>
<protein>
    <recommendedName>
        <fullName evidence="2">Rib domain-containing protein</fullName>
    </recommendedName>
</protein>